<protein>
    <submittedName>
        <fullName evidence="1">Uncharacterized protein</fullName>
    </submittedName>
</protein>
<evidence type="ECO:0000313" key="2">
    <source>
        <dbReference type="Proteomes" id="UP000539953"/>
    </source>
</evidence>
<name>A0A7W8CX18_9FIRM</name>
<comment type="caution">
    <text evidence="1">The sequence shown here is derived from an EMBL/GenBank/DDBJ whole genome shotgun (WGS) entry which is preliminary data.</text>
</comment>
<dbReference type="EMBL" id="JACHHK010000001">
    <property type="protein sequence ID" value="MBB5182043.1"/>
    <property type="molecule type" value="Genomic_DNA"/>
</dbReference>
<dbReference type="Proteomes" id="UP000539953">
    <property type="component" value="Unassembled WGS sequence"/>
</dbReference>
<reference evidence="1 2" key="1">
    <citation type="submission" date="2020-08" db="EMBL/GenBank/DDBJ databases">
        <title>Genomic Encyclopedia of Type Strains, Phase IV (KMG-IV): sequencing the most valuable type-strain genomes for metagenomic binning, comparative biology and taxonomic classification.</title>
        <authorList>
            <person name="Goeker M."/>
        </authorList>
    </citation>
    <scope>NUCLEOTIDE SEQUENCE [LARGE SCALE GENOMIC DNA]</scope>
    <source>
        <strain evidence="1 2">DSM 25799</strain>
    </source>
</reference>
<sequence>MERTEALTAFLKASGYTVENNDRELVVSVDDNEFHISKAKISSVLDQIDEQVFNILLENDTQKYWKDVEALFGMPKD</sequence>
<dbReference type="RefSeq" id="WP_183326427.1">
    <property type="nucleotide sequence ID" value="NZ_JACHHK010000001.1"/>
</dbReference>
<proteinExistence type="predicted"/>
<gene>
    <name evidence="1" type="ORF">HNQ47_000046</name>
</gene>
<accession>A0A7W8CX18</accession>
<organism evidence="1 2">
    <name type="scientific">Catenisphaera adipataccumulans</name>
    <dbReference type="NCBI Taxonomy" id="700500"/>
    <lineage>
        <taxon>Bacteria</taxon>
        <taxon>Bacillati</taxon>
        <taxon>Bacillota</taxon>
        <taxon>Erysipelotrichia</taxon>
        <taxon>Erysipelotrichales</taxon>
        <taxon>Erysipelotrichaceae</taxon>
        <taxon>Catenisphaera</taxon>
    </lineage>
</organism>
<keyword evidence="2" id="KW-1185">Reference proteome</keyword>
<evidence type="ECO:0000313" key="1">
    <source>
        <dbReference type="EMBL" id="MBB5182043.1"/>
    </source>
</evidence>
<dbReference type="AlphaFoldDB" id="A0A7W8CX18"/>